<sequence>MAKRGPAVAVAGLTLGALGVVALLAVQAEGTTAKASVAGPPPSASSAPPGSPPPSASPSPTILPLPPTATGIAVLRVVYSVGAKQVWLVDPKKDPEVQAAFAVTPGSVNPAPGNYTVYSRSAGANGTDGKQIEHVVRFAQQGGTVFGFSAAVDGSTPAADPKTKTGGIRTDRADGQTLWDFAPDGTRVQVLP</sequence>
<evidence type="ECO:0000313" key="2">
    <source>
        <dbReference type="EMBL" id="MBB4925242.1"/>
    </source>
</evidence>
<feature type="region of interest" description="Disordered" evidence="1">
    <location>
        <begin position="34"/>
        <end position="63"/>
    </location>
</feature>
<keyword evidence="3" id="KW-1185">Reference proteome</keyword>
<evidence type="ECO:0000313" key="3">
    <source>
        <dbReference type="Proteomes" id="UP000540506"/>
    </source>
</evidence>
<evidence type="ECO:0008006" key="4">
    <source>
        <dbReference type="Google" id="ProtNLM"/>
    </source>
</evidence>
<dbReference type="EMBL" id="JACHJV010000001">
    <property type="protein sequence ID" value="MBB4925242.1"/>
    <property type="molecule type" value="Genomic_DNA"/>
</dbReference>
<organism evidence="2 3">
    <name type="scientific">Kitasatospora kifunensis</name>
    <name type="common">Streptomyces kifunensis</name>
    <dbReference type="NCBI Taxonomy" id="58351"/>
    <lineage>
        <taxon>Bacteria</taxon>
        <taxon>Bacillati</taxon>
        <taxon>Actinomycetota</taxon>
        <taxon>Actinomycetes</taxon>
        <taxon>Kitasatosporales</taxon>
        <taxon>Streptomycetaceae</taxon>
        <taxon>Kitasatospora</taxon>
    </lineage>
</organism>
<comment type="caution">
    <text evidence="2">The sequence shown here is derived from an EMBL/GenBank/DDBJ whole genome shotgun (WGS) entry which is preliminary data.</text>
</comment>
<dbReference type="AlphaFoldDB" id="A0A7W7VW91"/>
<evidence type="ECO:0000256" key="1">
    <source>
        <dbReference type="SAM" id="MobiDB-lite"/>
    </source>
</evidence>
<dbReference type="Proteomes" id="UP000540506">
    <property type="component" value="Unassembled WGS sequence"/>
</dbReference>
<name>A0A7W7VW91_KITKI</name>
<reference evidence="2 3" key="1">
    <citation type="submission" date="2020-08" db="EMBL/GenBank/DDBJ databases">
        <title>Sequencing the genomes of 1000 actinobacteria strains.</title>
        <authorList>
            <person name="Klenk H.-P."/>
        </authorList>
    </citation>
    <scope>NUCLEOTIDE SEQUENCE [LARGE SCALE GENOMIC DNA]</scope>
    <source>
        <strain evidence="2 3">DSM 41654</strain>
    </source>
</reference>
<proteinExistence type="predicted"/>
<accession>A0A7W7VW91</accession>
<gene>
    <name evidence="2" type="ORF">FHR34_004235</name>
</gene>
<dbReference type="RefSeq" id="WP_184937284.1">
    <property type="nucleotide sequence ID" value="NZ_JACHJV010000001.1"/>
</dbReference>
<feature type="compositionally biased region" description="Pro residues" evidence="1">
    <location>
        <begin position="39"/>
        <end position="63"/>
    </location>
</feature>
<protein>
    <recommendedName>
        <fullName evidence="4">Secreted protein</fullName>
    </recommendedName>
</protein>